<proteinExistence type="predicted"/>
<gene>
    <name evidence="1" type="ORF">FN846DRAFT_921370</name>
</gene>
<dbReference type="AlphaFoldDB" id="A0A5J5EQ47"/>
<sequence length="197" mass="22069">MTWQQRLLGQARAFTQALENTVTRVTEEPTGVYLAASAAPTYTSNTTAYTDTLPDKARQDLKGIWRVGLYDQKAAIEKLSKTFRDVLQTPGRTKAELKNAIREAALALKAESTKSIDQTTDKAIEYIEKLPEDQRDAAADYWGSLSDRVLGFLSLAVEAVFSGGSQIIELFNKIWDVDTRMEKEVQRAYEAALWLLD</sequence>
<comment type="caution">
    <text evidence="1">The sequence shown here is derived from an EMBL/GenBank/DDBJ whole genome shotgun (WGS) entry which is preliminary data.</text>
</comment>
<protein>
    <submittedName>
        <fullName evidence="1">Uncharacterized protein</fullName>
    </submittedName>
</protein>
<evidence type="ECO:0000313" key="1">
    <source>
        <dbReference type="EMBL" id="KAA8898227.1"/>
    </source>
</evidence>
<organism evidence="1 2">
    <name type="scientific">Sphaerosporella brunnea</name>
    <dbReference type="NCBI Taxonomy" id="1250544"/>
    <lineage>
        <taxon>Eukaryota</taxon>
        <taxon>Fungi</taxon>
        <taxon>Dikarya</taxon>
        <taxon>Ascomycota</taxon>
        <taxon>Pezizomycotina</taxon>
        <taxon>Pezizomycetes</taxon>
        <taxon>Pezizales</taxon>
        <taxon>Pyronemataceae</taxon>
        <taxon>Sphaerosporella</taxon>
    </lineage>
</organism>
<dbReference type="OrthoDB" id="5091610at2759"/>
<dbReference type="Proteomes" id="UP000326924">
    <property type="component" value="Unassembled WGS sequence"/>
</dbReference>
<evidence type="ECO:0000313" key="2">
    <source>
        <dbReference type="Proteomes" id="UP000326924"/>
    </source>
</evidence>
<dbReference type="EMBL" id="VXIS01000189">
    <property type="protein sequence ID" value="KAA8898227.1"/>
    <property type="molecule type" value="Genomic_DNA"/>
</dbReference>
<name>A0A5J5EQ47_9PEZI</name>
<accession>A0A5J5EQ47</accession>
<reference evidence="1 2" key="1">
    <citation type="submission" date="2019-09" db="EMBL/GenBank/DDBJ databases">
        <title>Draft genome of the ectomycorrhizal ascomycete Sphaerosporella brunnea.</title>
        <authorList>
            <consortium name="DOE Joint Genome Institute"/>
            <person name="Benucci G.M."/>
            <person name="Marozzi G."/>
            <person name="Antonielli L."/>
            <person name="Sanchez S."/>
            <person name="Marco P."/>
            <person name="Wang X."/>
            <person name="Falini L.B."/>
            <person name="Barry K."/>
            <person name="Haridas S."/>
            <person name="Lipzen A."/>
            <person name="Labutti K."/>
            <person name="Grigoriev I.V."/>
            <person name="Murat C."/>
            <person name="Martin F."/>
            <person name="Albertini E."/>
            <person name="Donnini D."/>
            <person name="Bonito G."/>
        </authorList>
    </citation>
    <scope>NUCLEOTIDE SEQUENCE [LARGE SCALE GENOMIC DNA]</scope>
    <source>
        <strain evidence="1 2">Sb_GMNB300</strain>
    </source>
</reference>
<dbReference type="InParanoid" id="A0A5J5EQ47"/>
<keyword evidence="2" id="KW-1185">Reference proteome</keyword>